<dbReference type="InterPro" id="IPR000847">
    <property type="entry name" value="LysR_HTH_N"/>
</dbReference>
<comment type="caution">
    <text evidence="6">The sequence shown here is derived from an EMBL/GenBank/DDBJ whole genome shotgun (WGS) entry which is preliminary data.</text>
</comment>
<dbReference type="RefSeq" id="WP_139080286.1">
    <property type="nucleotide sequence ID" value="NZ_VDFV01000002.1"/>
</dbReference>
<dbReference type="InterPro" id="IPR058163">
    <property type="entry name" value="LysR-type_TF_proteobact-type"/>
</dbReference>
<dbReference type="SUPFAM" id="SSF53850">
    <property type="entry name" value="Periplasmic binding protein-like II"/>
    <property type="match status" value="1"/>
</dbReference>
<dbReference type="Gene3D" id="1.10.10.10">
    <property type="entry name" value="Winged helix-like DNA-binding domain superfamily/Winged helix DNA-binding domain"/>
    <property type="match status" value="1"/>
</dbReference>
<sequence>MPLPSLTSLRAFEAAARLGGFSAASRELNVTHAAVAQQVRSLEASLGVTLLERMGRGLVLTPEGERLAAALTAGFEAISTAVDEVRAGEDGRPLQVTLTPAFASQWLVPRLGRFWARHPEVPISLHPDRQVVDLARARMDLAIRLGEGQWAGLDAELLVPAAYTVVGAPALLGERTALEAAEMATLPWIFEQGSHEERAWLRRIGLDPDGLQATTMPTEELALSAARAGYGLYVELLALLGDDLASGRLRAVHAATDPRFGFWMVRRPVPPRPALRRFMRWLREEAKG</sequence>
<evidence type="ECO:0000256" key="1">
    <source>
        <dbReference type="ARBA" id="ARBA00009437"/>
    </source>
</evidence>
<dbReference type="OrthoDB" id="7328368at2"/>
<dbReference type="InterPro" id="IPR005119">
    <property type="entry name" value="LysR_subst-bd"/>
</dbReference>
<dbReference type="Pfam" id="PF00126">
    <property type="entry name" value="HTH_1"/>
    <property type="match status" value="1"/>
</dbReference>
<keyword evidence="4" id="KW-0804">Transcription</keyword>
<evidence type="ECO:0000313" key="6">
    <source>
        <dbReference type="EMBL" id="TNC74326.1"/>
    </source>
</evidence>
<accession>A0A5C4NMI2</accession>
<gene>
    <name evidence="6" type="ORF">FHG71_03855</name>
</gene>
<evidence type="ECO:0000256" key="2">
    <source>
        <dbReference type="ARBA" id="ARBA00023015"/>
    </source>
</evidence>
<dbReference type="SUPFAM" id="SSF46785">
    <property type="entry name" value="Winged helix' DNA-binding domain"/>
    <property type="match status" value="1"/>
</dbReference>
<comment type="similarity">
    <text evidence="1">Belongs to the LysR transcriptional regulatory family.</text>
</comment>
<dbReference type="PROSITE" id="PS50931">
    <property type="entry name" value="HTH_LYSR"/>
    <property type="match status" value="1"/>
</dbReference>
<keyword evidence="3" id="KW-0238">DNA-binding</keyword>
<dbReference type="AlphaFoldDB" id="A0A5C4NMI2"/>
<dbReference type="InterPro" id="IPR036390">
    <property type="entry name" value="WH_DNA-bd_sf"/>
</dbReference>
<dbReference type="GO" id="GO:0003700">
    <property type="term" value="F:DNA-binding transcription factor activity"/>
    <property type="evidence" value="ECO:0007669"/>
    <property type="project" value="InterPro"/>
</dbReference>
<dbReference type="GO" id="GO:0043565">
    <property type="term" value="F:sequence-specific DNA binding"/>
    <property type="evidence" value="ECO:0007669"/>
    <property type="project" value="TreeGrafter"/>
</dbReference>
<dbReference type="PANTHER" id="PTHR30537:SF74">
    <property type="entry name" value="HTH-TYPE TRANSCRIPTIONAL REGULATOR TRPI"/>
    <property type="match status" value="1"/>
</dbReference>
<protein>
    <submittedName>
        <fullName evidence="6">LysR family transcriptional regulator</fullName>
    </submittedName>
</protein>
<keyword evidence="7" id="KW-1185">Reference proteome</keyword>
<evidence type="ECO:0000256" key="3">
    <source>
        <dbReference type="ARBA" id="ARBA00023125"/>
    </source>
</evidence>
<dbReference type="Pfam" id="PF03466">
    <property type="entry name" value="LysR_substrate"/>
    <property type="match status" value="1"/>
</dbReference>
<dbReference type="InterPro" id="IPR036388">
    <property type="entry name" value="WH-like_DNA-bd_sf"/>
</dbReference>
<dbReference type="Gene3D" id="3.40.190.10">
    <property type="entry name" value="Periplasmic binding protein-like II"/>
    <property type="match status" value="2"/>
</dbReference>
<evidence type="ECO:0000313" key="7">
    <source>
        <dbReference type="Proteomes" id="UP000305709"/>
    </source>
</evidence>
<proteinExistence type="inferred from homology"/>
<dbReference type="EMBL" id="VDFV01000002">
    <property type="protein sequence ID" value="TNC74326.1"/>
    <property type="molecule type" value="Genomic_DNA"/>
</dbReference>
<keyword evidence="2" id="KW-0805">Transcription regulation</keyword>
<evidence type="ECO:0000259" key="5">
    <source>
        <dbReference type="PROSITE" id="PS50931"/>
    </source>
</evidence>
<name>A0A5C4NMI2_9RHOB</name>
<dbReference type="PRINTS" id="PR00039">
    <property type="entry name" value="HTHLYSR"/>
</dbReference>
<reference evidence="6 7" key="1">
    <citation type="submission" date="2019-06" db="EMBL/GenBank/DDBJ databases">
        <authorList>
            <person name="Jiang L."/>
        </authorList>
    </citation>
    <scope>NUCLEOTIDE SEQUENCE [LARGE SCALE GENOMIC DNA]</scope>
    <source>
        <strain evidence="6 7">YIM 48858</strain>
    </source>
</reference>
<dbReference type="GO" id="GO:0006351">
    <property type="term" value="P:DNA-templated transcription"/>
    <property type="evidence" value="ECO:0007669"/>
    <property type="project" value="TreeGrafter"/>
</dbReference>
<organism evidence="6 7">
    <name type="scientific">Rubellimicrobium roseum</name>
    <dbReference type="NCBI Taxonomy" id="687525"/>
    <lineage>
        <taxon>Bacteria</taxon>
        <taxon>Pseudomonadati</taxon>
        <taxon>Pseudomonadota</taxon>
        <taxon>Alphaproteobacteria</taxon>
        <taxon>Rhodobacterales</taxon>
        <taxon>Roseobacteraceae</taxon>
        <taxon>Rubellimicrobium</taxon>
    </lineage>
</organism>
<dbReference type="PANTHER" id="PTHR30537">
    <property type="entry name" value="HTH-TYPE TRANSCRIPTIONAL REGULATOR"/>
    <property type="match status" value="1"/>
</dbReference>
<feature type="domain" description="HTH lysR-type" evidence="5">
    <location>
        <begin position="4"/>
        <end position="61"/>
    </location>
</feature>
<dbReference type="Proteomes" id="UP000305709">
    <property type="component" value="Unassembled WGS sequence"/>
</dbReference>
<evidence type="ECO:0000256" key="4">
    <source>
        <dbReference type="ARBA" id="ARBA00023163"/>
    </source>
</evidence>